<accession>A0ACB9W1W1</accession>
<comment type="caution">
    <text evidence="1">The sequence shown here is derived from an EMBL/GenBank/DDBJ whole genome shotgun (WGS) entry which is preliminary data.</text>
</comment>
<evidence type="ECO:0000313" key="2">
    <source>
        <dbReference type="Proteomes" id="UP001057452"/>
    </source>
</evidence>
<proteinExistence type="predicted"/>
<keyword evidence="2" id="KW-1185">Reference proteome</keyword>
<reference evidence="1" key="1">
    <citation type="submission" date="2022-05" db="EMBL/GenBank/DDBJ databases">
        <title>Chromosome-level genome of Chaenocephalus aceratus.</title>
        <authorList>
            <person name="Park H."/>
        </authorList>
    </citation>
    <scope>NUCLEOTIDE SEQUENCE</scope>
    <source>
        <strain evidence="1">KU_202001</strain>
    </source>
</reference>
<dbReference type="EMBL" id="CM043804">
    <property type="protein sequence ID" value="KAI4806383.1"/>
    <property type="molecule type" value="Genomic_DNA"/>
</dbReference>
<name>A0ACB9W1W1_CHAAC</name>
<sequence length="279" mass="31112">MDRLRCVLLVLCVQLSWTSNTHSGSRSLSMSFFQEPPCVSWCLGTGGYSSASVLHPHEEAVAGELDRLARNEGVDFVLSLGDHFYFDGVKSVDDPRFKEFPRSVLRAAVRCPPHQRVGGRPDDRHRGVVWEHVRPGRSRQDPSTPQPQSSSGAGSQINWPAASQTMSWWPVIIRVVRRPSWTHFLKFNVTVYLSGHDHNIQFIREDDGSSYAVSGSGTLVTPATTHKGSFPLSWQLYSSLWTHRGGAGLLPGQRASHDAQFMQTDGKCVYQAELQKRTP</sequence>
<gene>
    <name evidence="1" type="ORF">KUCAC02_017210</name>
</gene>
<evidence type="ECO:0000313" key="1">
    <source>
        <dbReference type="EMBL" id="KAI4806383.1"/>
    </source>
</evidence>
<organism evidence="1 2">
    <name type="scientific">Chaenocephalus aceratus</name>
    <name type="common">Blackfin icefish</name>
    <name type="synonym">Chaenichthys aceratus</name>
    <dbReference type="NCBI Taxonomy" id="36190"/>
    <lineage>
        <taxon>Eukaryota</taxon>
        <taxon>Metazoa</taxon>
        <taxon>Chordata</taxon>
        <taxon>Craniata</taxon>
        <taxon>Vertebrata</taxon>
        <taxon>Euteleostomi</taxon>
        <taxon>Actinopterygii</taxon>
        <taxon>Neopterygii</taxon>
        <taxon>Teleostei</taxon>
        <taxon>Neoteleostei</taxon>
        <taxon>Acanthomorphata</taxon>
        <taxon>Eupercaria</taxon>
        <taxon>Perciformes</taxon>
        <taxon>Notothenioidei</taxon>
        <taxon>Channichthyidae</taxon>
        <taxon>Chaenocephalus</taxon>
    </lineage>
</organism>
<protein>
    <submittedName>
        <fullName evidence="1">Uncharacterized protein</fullName>
    </submittedName>
</protein>
<dbReference type="Proteomes" id="UP001057452">
    <property type="component" value="Chromosome 20"/>
</dbReference>